<reference evidence="3" key="1">
    <citation type="submission" date="2016-06" db="UniProtKB">
        <authorList>
            <consortium name="WormBaseParasite"/>
        </authorList>
    </citation>
    <scope>IDENTIFICATION</scope>
</reference>
<dbReference type="WBParaSite" id="OFLC_0001290401-mRNA-1">
    <property type="protein sequence ID" value="OFLC_0001290401-mRNA-1"/>
    <property type="gene ID" value="OFLC_0001290401"/>
</dbReference>
<dbReference type="AlphaFoldDB" id="A0A183HZJ1"/>
<dbReference type="EMBL" id="UZAJ01039970">
    <property type="protein sequence ID" value="VDP12446.1"/>
    <property type="molecule type" value="Genomic_DNA"/>
</dbReference>
<keyword evidence="2" id="KW-1185">Reference proteome</keyword>
<evidence type="ECO:0000313" key="3">
    <source>
        <dbReference type="WBParaSite" id="OFLC_0001290401-mRNA-1"/>
    </source>
</evidence>
<proteinExistence type="predicted"/>
<evidence type="ECO:0000313" key="1">
    <source>
        <dbReference type="EMBL" id="VDP12446.1"/>
    </source>
</evidence>
<protein>
    <submittedName>
        <fullName evidence="1 3">Uncharacterized protein</fullName>
    </submittedName>
</protein>
<gene>
    <name evidence="1" type="ORF">OFLC_LOCUS12903</name>
</gene>
<dbReference type="Proteomes" id="UP000267606">
    <property type="component" value="Unassembled WGS sequence"/>
</dbReference>
<name>A0A183HZJ1_9BILA</name>
<evidence type="ECO:0000313" key="2">
    <source>
        <dbReference type="Proteomes" id="UP000267606"/>
    </source>
</evidence>
<reference evidence="1 2" key="2">
    <citation type="submission" date="2018-11" db="EMBL/GenBank/DDBJ databases">
        <authorList>
            <consortium name="Pathogen Informatics"/>
        </authorList>
    </citation>
    <scope>NUCLEOTIDE SEQUENCE [LARGE SCALE GENOMIC DNA]</scope>
</reference>
<sequence length="149" mass="16481">MGSAEVEMSRRVEVLKRRSEEREEMKDKMLKRSCQQPSIRIAAAATAAGSFPLLKVPELVALTACTGSLQNVICPTLFGHCYGPSEYSQFISDDQRVESLMCVYRKNKSIPSGACCVSVVKDMGSETLEFEGRITILFFASYHGDAPFL</sequence>
<organism evidence="3">
    <name type="scientific">Onchocerca flexuosa</name>
    <dbReference type="NCBI Taxonomy" id="387005"/>
    <lineage>
        <taxon>Eukaryota</taxon>
        <taxon>Metazoa</taxon>
        <taxon>Ecdysozoa</taxon>
        <taxon>Nematoda</taxon>
        <taxon>Chromadorea</taxon>
        <taxon>Rhabditida</taxon>
        <taxon>Spirurina</taxon>
        <taxon>Spiruromorpha</taxon>
        <taxon>Filarioidea</taxon>
        <taxon>Onchocercidae</taxon>
        <taxon>Onchocerca</taxon>
    </lineage>
</organism>
<accession>A0A183HZJ1</accession>